<dbReference type="InterPro" id="IPR033308">
    <property type="entry name" value="PGAP5/Cdc1/Ted1"/>
</dbReference>
<accession>A0A485LSH9</accession>
<organism evidence="4 5">
    <name type="scientific">Aphanomyces stellatus</name>
    <dbReference type="NCBI Taxonomy" id="120398"/>
    <lineage>
        <taxon>Eukaryota</taxon>
        <taxon>Sar</taxon>
        <taxon>Stramenopiles</taxon>
        <taxon>Oomycota</taxon>
        <taxon>Saprolegniomycetes</taxon>
        <taxon>Saprolegniales</taxon>
        <taxon>Verrucalvaceae</taxon>
        <taxon>Aphanomyces</taxon>
    </lineage>
</organism>
<dbReference type="SUPFAM" id="SSF56300">
    <property type="entry name" value="Metallo-dependent phosphatases"/>
    <property type="match status" value="1"/>
</dbReference>
<dbReference type="EMBL" id="VJMH01007491">
    <property type="protein sequence ID" value="KAF0682732.1"/>
    <property type="molecule type" value="Genomic_DNA"/>
</dbReference>
<protein>
    <submittedName>
        <fullName evidence="4">Aste57867_25183 protein</fullName>
    </submittedName>
</protein>
<dbReference type="InterPro" id="IPR029052">
    <property type="entry name" value="Metallo-depent_PP-like"/>
</dbReference>
<evidence type="ECO:0000313" key="4">
    <source>
        <dbReference type="EMBL" id="VFU01812.1"/>
    </source>
</evidence>
<feature type="transmembrane region" description="Helical" evidence="2">
    <location>
        <begin position="400"/>
        <end position="421"/>
    </location>
</feature>
<reference evidence="4 5" key="1">
    <citation type="submission" date="2019-03" db="EMBL/GenBank/DDBJ databases">
        <authorList>
            <person name="Gaulin E."/>
            <person name="Dumas B."/>
        </authorList>
    </citation>
    <scope>NUCLEOTIDE SEQUENCE [LARGE SCALE GENOMIC DNA]</scope>
    <source>
        <strain evidence="4">CBS 568.67</strain>
    </source>
</reference>
<keyword evidence="1 2" id="KW-0472">Membrane</keyword>
<keyword evidence="2" id="KW-0812">Transmembrane</keyword>
<dbReference type="PANTHER" id="PTHR13315:SF4">
    <property type="entry name" value="METALLOPHOSPHOESTERASE, ISOFORM E"/>
    <property type="match status" value="1"/>
</dbReference>
<evidence type="ECO:0000313" key="5">
    <source>
        <dbReference type="Proteomes" id="UP000332933"/>
    </source>
</evidence>
<sequence length="422" mass="47617">MLNLRHPNTAYDRVETDDVAKEDVEAAPRPAARATPKSAPWWYVSVPLVWSLWSVALAWGELGSSWHAISSCSWAHGDPREYHLALVANIQLTDFYSRGLSKDSWTLGIAEFYSDMYMRRHFQRLARMPEPPNGAYIMGDIFDGGRVLSPAEHDQHRDRFDRIFGGHRRLQFWNMSGNRDVGIDEWTSSDANKMHTETFGPTTEQIVLGHIELVVIDAAALLSNDQKRYEAALEFITEYGNSKKKRFYPRILLSHVPLYRPAGSDCGSRRPRHPHAPETGESYQHMLPAKLSAKILDAVEPVHVFSTDDVAPCTYRHPEFQNVQEDTLATFNWMLGERNPEITLVTLPGEPLSKGLPIHVNTCILPDQLAIFHAYAWLAVVTAVYVGWGTLPPTLKPSVVTYGGIVLPIVVFYVVLLQFSLV</sequence>
<keyword evidence="2" id="KW-1133">Transmembrane helix</keyword>
<evidence type="ECO:0000313" key="3">
    <source>
        <dbReference type="EMBL" id="KAF0682732.1"/>
    </source>
</evidence>
<evidence type="ECO:0000256" key="1">
    <source>
        <dbReference type="ARBA" id="ARBA00023136"/>
    </source>
</evidence>
<dbReference type="EMBL" id="CAADRA010007517">
    <property type="protein sequence ID" value="VFU01812.1"/>
    <property type="molecule type" value="Genomic_DNA"/>
</dbReference>
<dbReference type="AlphaFoldDB" id="A0A485LSH9"/>
<dbReference type="Proteomes" id="UP000332933">
    <property type="component" value="Unassembled WGS sequence"/>
</dbReference>
<keyword evidence="5" id="KW-1185">Reference proteome</keyword>
<dbReference type="GO" id="GO:0005783">
    <property type="term" value="C:endoplasmic reticulum"/>
    <property type="evidence" value="ECO:0007669"/>
    <property type="project" value="TreeGrafter"/>
</dbReference>
<proteinExistence type="predicted"/>
<dbReference type="GO" id="GO:0006506">
    <property type="term" value="P:GPI anchor biosynthetic process"/>
    <property type="evidence" value="ECO:0007669"/>
    <property type="project" value="InterPro"/>
</dbReference>
<name>A0A485LSH9_9STRA</name>
<reference evidence="3" key="2">
    <citation type="submission" date="2019-06" db="EMBL/GenBank/DDBJ databases">
        <title>Genomics analysis of Aphanomyces spp. identifies a new class of oomycete effector associated with host adaptation.</title>
        <authorList>
            <person name="Gaulin E."/>
        </authorList>
    </citation>
    <scope>NUCLEOTIDE SEQUENCE</scope>
    <source>
        <strain evidence="3">CBS 578.67</strain>
    </source>
</reference>
<dbReference type="PANTHER" id="PTHR13315">
    <property type="entry name" value="METALLO PHOSPHOESTERASE RELATED"/>
    <property type="match status" value="1"/>
</dbReference>
<dbReference type="OrthoDB" id="5977743at2759"/>
<evidence type="ECO:0000256" key="2">
    <source>
        <dbReference type="SAM" id="Phobius"/>
    </source>
</evidence>
<feature type="transmembrane region" description="Helical" evidence="2">
    <location>
        <begin position="369"/>
        <end position="388"/>
    </location>
</feature>
<dbReference type="GO" id="GO:0016020">
    <property type="term" value="C:membrane"/>
    <property type="evidence" value="ECO:0007669"/>
    <property type="project" value="GOC"/>
</dbReference>
<gene>
    <name evidence="4" type="primary">Aste57867_25183</name>
    <name evidence="3" type="ORF">As57867_025105</name>
    <name evidence="4" type="ORF">ASTE57867_25183</name>
</gene>